<reference evidence="1 2" key="1">
    <citation type="journal article" date="2013" name="Genome Announc.">
        <title>Draft Genome Sequence of the Psychrophilic and Alkaliphilic Rhodonellum psychrophilum Strain GCM71T.</title>
        <authorList>
            <person name="Hauptmann A.L."/>
            <person name="Glaring M.A."/>
            <person name="Hallin P.F."/>
            <person name="Prieme A."/>
            <person name="Stougaard P."/>
        </authorList>
    </citation>
    <scope>NUCLEOTIDE SEQUENCE [LARGE SCALE GENOMIC DNA]</scope>
    <source>
        <strain evidence="1 2">GCM71</strain>
    </source>
</reference>
<evidence type="ECO:0000313" key="2">
    <source>
        <dbReference type="Proteomes" id="UP000016843"/>
    </source>
</evidence>
<protein>
    <submittedName>
        <fullName evidence="1">Uncharacterized protein</fullName>
    </submittedName>
</protein>
<dbReference type="EMBL" id="AWXR01000006">
    <property type="protein sequence ID" value="ERM84152.1"/>
    <property type="molecule type" value="Genomic_DNA"/>
</dbReference>
<organism evidence="1 2">
    <name type="scientific">Rhodonellum psychrophilum GCM71 = DSM 17998</name>
    <dbReference type="NCBI Taxonomy" id="1123057"/>
    <lineage>
        <taxon>Bacteria</taxon>
        <taxon>Pseudomonadati</taxon>
        <taxon>Bacteroidota</taxon>
        <taxon>Cytophagia</taxon>
        <taxon>Cytophagales</taxon>
        <taxon>Cytophagaceae</taxon>
        <taxon>Rhodonellum</taxon>
    </lineage>
</organism>
<gene>
    <name evidence="1" type="ORF">P872_15320</name>
</gene>
<dbReference type="AlphaFoldDB" id="U5C7F7"/>
<proteinExistence type="predicted"/>
<comment type="caution">
    <text evidence="1">The sequence shown here is derived from an EMBL/GenBank/DDBJ whole genome shotgun (WGS) entry which is preliminary data.</text>
</comment>
<dbReference type="Proteomes" id="UP000016843">
    <property type="component" value="Unassembled WGS sequence"/>
</dbReference>
<keyword evidence="2" id="KW-1185">Reference proteome</keyword>
<sequence length="32" mass="3928">MQSRQEAQCIFLVESAQLRFWKQQQFLLEENV</sequence>
<evidence type="ECO:0000313" key="1">
    <source>
        <dbReference type="EMBL" id="ERM84152.1"/>
    </source>
</evidence>
<name>U5C7F7_9BACT</name>
<accession>U5C7F7</accession>